<protein>
    <submittedName>
        <fullName evidence="2">Uncharacterized protein</fullName>
    </submittedName>
</protein>
<dbReference type="AlphaFoldDB" id="A0A167EM66"/>
<keyword evidence="1" id="KW-0472">Membrane</keyword>
<comment type="caution">
    <text evidence="2">The sequence shown here is derived from an EMBL/GenBank/DDBJ whole genome shotgun (WGS) entry which is preliminary data.</text>
</comment>
<accession>A0A167EM66</accession>
<keyword evidence="1" id="KW-0812">Transmembrane</keyword>
<proteinExistence type="predicted"/>
<dbReference type="Proteomes" id="UP000076503">
    <property type="component" value="Unassembled WGS sequence"/>
</dbReference>
<keyword evidence="1" id="KW-1133">Transmembrane helix</keyword>
<feature type="transmembrane region" description="Helical" evidence="1">
    <location>
        <begin position="18"/>
        <end position="41"/>
    </location>
</feature>
<evidence type="ECO:0000256" key="1">
    <source>
        <dbReference type="SAM" id="Phobius"/>
    </source>
</evidence>
<organism evidence="2 3">
    <name type="scientific">Pseudoalteromonas luteoviolacea H33</name>
    <dbReference type="NCBI Taxonomy" id="1365251"/>
    <lineage>
        <taxon>Bacteria</taxon>
        <taxon>Pseudomonadati</taxon>
        <taxon>Pseudomonadota</taxon>
        <taxon>Gammaproteobacteria</taxon>
        <taxon>Alteromonadales</taxon>
        <taxon>Pseudoalteromonadaceae</taxon>
        <taxon>Pseudoalteromonas</taxon>
    </lineage>
</organism>
<dbReference type="EMBL" id="AUXZ01000070">
    <property type="protein sequence ID" value="KZN50949.1"/>
    <property type="molecule type" value="Genomic_DNA"/>
</dbReference>
<evidence type="ECO:0000313" key="2">
    <source>
        <dbReference type="EMBL" id="KZN50949.1"/>
    </source>
</evidence>
<reference evidence="2 3" key="1">
    <citation type="submission" date="2013-07" db="EMBL/GenBank/DDBJ databases">
        <title>Comparative Genomic and Metabolomic Analysis of Twelve Strains of Pseudoalteromonas luteoviolacea.</title>
        <authorList>
            <person name="Vynne N.G."/>
            <person name="Mansson M."/>
            <person name="Gram L."/>
        </authorList>
    </citation>
    <scope>NUCLEOTIDE SEQUENCE [LARGE SCALE GENOMIC DNA]</scope>
    <source>
        <strain evidence="2 3">H33</strain>
    </source>
</reference>
<name>A0A167EM66_9GAMM</name>
<sequence length="77" mass="9092">MNKIQPQRVHSKVLALNFIFNTLILILILYFISFMTLKLFYKNFPKLNPLQVVNLTLKKVNTLFIRLSESVFGFRTT</sequence>
<dbReference type="PATRIC" id="fig|1365251.3.peg.2221"/>
<evidence type="ECO:0000313" key="3">
    <source>
        <dbReference type="Proteomes" id="UP000076503"/>
    </source>
</evidence>
<gene>
    <name evidence="2" type="ORF">N476_15005</name>
</gene>